<keyword evidence="4" id="KW-1185">Reference proteome</keyword>
<protein>
    <submittedName>
        <fullName evidence="2">Uncharacterized protein</fullName>
    </submittedName>
</protein>
<name>A0A9P0LAX5_ACAOB</name>
<dbReference type="EMBL" id="CAKOFQ010007103">
    <property type="protein sequence ID" value="CAH1990995.1"/>
    <property type="molecule type" value="Genomic_DNA"/>
</dbReference>
<dbReference type="EMBL" id="CAKOFQ010007855">
    <property type="protein sequence ID" value="CAH2009102.1"/>
    <property type="molecule type" value="Genomic_DNA"/>
</dbReference>
<dbReference type="EMBL" id="CAKOFQ010006805">
    <property type="protein sequence ID" value="CAH1973099.1"/>
    <property type="molecule type" value="Genomic_DNA"/>
</dbReference>
<evidence type="ECO:0000313" key="4">
    <source>
        <dbReference type="Proteomes" id="UP001152888"/>
    </source>
</evidence>
<reference evidence="2" key="1">
    <citation type="submission" date="2022-03" db="EMBL/GenBank/DDBJ databases">
        <authorList>
            <person name="Sayadi A."/>
        </authorList>
    </citation>
    <scope>NUCLEOTIDE SEQUENCE</scope>
</reference>
<evidence type="ECO:0000313" key="2">
    <source>
        <dbReference type="EMBL" id="CAH1990995.1"/>
    </source>
</evidence>
<organism evidence="2 4">
    <name type="scientific">Acanthoscelides obtectus</name>
    <name type="common">Bean weevil</name>
    <name type="synonym">Bruchus obtectus</name>
    <dbReference type="NCBI Taxonomy" id="200917"/>
    <lineage>
        <taxon>Eukaryota</taxon>
        <taxon>Metazoa</taxon>
        <taxon>Ecdysozoa</taxon>
        <taxon>Arthropoda</taxon>
        <taxon>Hexapoda</taxon>
        <taxon>Insecta</taxon>
        <taxon>Pterygota</taxon>
        <taxon>Neoptera</taxon>
        <taxon>Endopterygota</taxon>
        <taxon>Coleoptera</taxon>
        <taxon>Polyphaga</taxon>
        <taxon>Cucujiformia</taxon>
        <taxon>Chrysomeloidea</taxon>
        <taxon>Chrysomelidae</taxon>
        <taxon>Bruchinae</taxon>
        <taxon>Bruchini</taxon>
        <taxon>Acanthoscelides</taxon>
    </lineage>
</organism>
<gene>
    <name evidence="1" type="ORF">ACAOBT_LOCUS10360</name>
    <name evidence="2" type="ORF">ACAOBT_LOCUS20004</name>
    <name evidence="3" type="ORF">ACAOBT_LOCUS30624</name>
</gene>
<accession>A0A9P0LAX5</accession>
<evidence type="ECO:0000313" key="3">
    <source>
        <dbReference type="EMBL" id="CAH2009102.1"/>
    </source>
</evidence>
<dbReference type="AlphaFoldDB" id="A0A9P0LAX5"/>
<dbReference type="Proteomes" id="UP001152888">
    <property type="component" value="Unassembled WGS sequence"/>
</dbReference>
<evidence type="ECO:0000313" key="1">
    <source>
        <dbReference type="EMBL" id="CAH1973099.1"/>
    </source>
</evidence>
<sequence length="41" mass="5107">MDWSEVGARQVRIYFKIVHAGRRKKCYYECIIVIRERQYEI</sequence>
<comment type="caution">
    <text evidence="2">The sequence shown here is derived from an EMBL/GenBank/DDBJ whole genome shotgun (WGS) entry which is preliminary data.</text>
</comment>
<proteinExistence type="predicted"/>